<comment type="caution">
    <text evidence="2">The sequence shown here is derived from an EMBL/GenBank/DDBJ whole genome shotgun (WGS) entry which is preliminary data.</text>
</comment>
<proteinExistence type="predicted"/>
<dbReference type="Proteomes" id="UP001497392">
    <property type="component" value="Unassembled WGS sequence"/>
</dbReference>
<accession>A0ABP1GGX3</accession>
<evidence type="ECO:0000313" key="3">
    <source>
        <dbReference type="Proteomes" id="UP001497392"/>
    </source>
</evidence>
<dbReference type="EMBL" id="CAXHTA020000019">
    <property type="protein sequence ID" value="CAL5229003.1"/>
    <property type="molecule type" value="Genomic_DNA"/>
</dbReference>
<evidence type="ECO:0000313" key="2">
    <source>
        <dbReference type="EMBL" id="CAL5229003.1"/>
    </source>
</evidence>
<evidence type="ECO:0000256" key="1">
    <source>
        <dbReference type="SAM" id="Phobius"/>
    </source>
</evidence>
<gene>
    <name evidence="2" type="primary">g12243</name>
    <name evidence="2" type="ORF">VP750_LOCUS10909</name>
</gene>
<keyword evidence="1" id="KW-1133">Transmembrane helix</keyword>
<dbReference type="SUPFAM" id="SSF57938">
    <property type="entry name" value="DnaJ/Hsp40 cysteine-rich domain"/>
    <property type="match status" value="1"/>
</dbReference>
<sequence length="118" mass="12823">MDVDEAAKSLLSNTGLLAATVGVIAAIRVGNPKRSKGTCQSCGGRGVRECTLCYGKGYLVTSGYVNFADPRHRRLCRRCDGSKTVECTACDAGSRMITRSTDRRIQRSTPVEQQDDEF</sequence>
<keyword evidence="1" id="KW-0472">Membrane</keyword>
<organism evidence="2 3">
    <name type="scientific">Coccomyxa viridis</name>
    <dbReference type="NCBI Taxonomy" id="1274662"/>
    <lineage>
        <taxon>Eukaryota</taxon>
        <taxon>Viridiplantae</taxon>
        <taxon>Chlorophyta</taxon>
        <taxon>core chlorophytes</taxon>
        <taxon>Trebouxiophyceae</taxon>
        <taxon>Trebouxiophyceae incertae sedis</taxon>
        <taxon>Coccomyxaceae</taxon>
        <taxon>Coccomyxa</taxon>
    </lineage>
</organism>
<protein>
    <submittedName>
        <fullName evidence="2">G12243 protein</fullName>
    </submittedName>
</protein>
<reference evidence="2 3" key="1">
    <citation type="submission" date="2024-06" db="EMBL/GenBank/DDBJ databases">
        <authorList>
            <person name="Kraege A."/>
            <person name="Thomma B."/>
        </authorList>
    </citation>
    <scope>NUCLEOTIDE SEQUENCE [LARGE SCALE GENOMIC DNA]</scope>
</reference>
<keyword evidence="3" id="KW-1185">Reference proteome</keyword>
<name>A0ABP1GGX3_9CHLO</name>
<keyword evidence="1" id="KW-0812">Transmembrane</keyword>
<dbReference type="InterPro" id="IPR036410">
    <property type="entry name" value="HSP_DnaJ_Cys-rich_dom_sf"/>
</dbReference>
<feature type="transmembrane region" description="Helical" evidence="1">
    <location>
        <begin position="6"/>
        <end position="27"/>
    </location>
</feature>